<feature type="compositionally biased region" description="Basic and acidic residues" evidence="1">
    <location>
        <begin position="34"/>
        <end position="48"/>
    </location>
</feature>
<feature type="domain" description="MAGE" evidence="2">
    <location>
        <begin position="96"/>
        <end position="299"/>
    </location>
</feature>
<proteinExistence type="predicted"/>
<dbReference type="PANTHER" id="PTHR11736">
    <property type="entry name" value="MELANOMA-ASSOCIATED ANTIGEN MAGE ANTIGEN"/>
    <property type="match status" value="1"/>
</dbReference>
<dbReference type="GO" id="GO:0005634">
    <property type="term" value="C:nucleus"/>
    <property type="evidence" value="ECO:0007669"/>
    <property type="project" value="TreeGrafter"/>
</dbReference>
<evidence type="ECO:0000259" key="2">
    <source>
        <dbReference type="SMART" id="SM01373"/>
    </source>
</evidence>
<evidence type="ECO:0000313" key="3">
    <source>
        <dbReference type="EMBL" id="CRZ09685.1"/>
    </source>
</evidence>
<dbReference type="InterPro" id="IPR037445">
    <property type="entry name" value="MAGE"/>
</dbReference>
<feature type="non-terminal residue" evidence="3">
    <location>
        <position position="1"/>
    </location>
</feature>
<accession>A0A0H5R6A4</accession>
<reference evidence="3" key="1">
    <citation type="submission" date="2015-04" db="EMBL/GenBank/DDBJ databases">
        <title>The genome sequence of the plant pathogenic Rhizarian Plasmodiophora brassicae reveals insights in its biotrophic life cycle and the origin of chitin synthesis.</title>
        <authorList>
            <person name="Schwelm A."/>
            <person name="Fogelqvist J."/>
            <person name="Knaust A."/>
            <person name="Julke S."/>
            <person name="Lilja T."/>
            <person name="Dhandapani V."/>
            <person name="Bonilla-Rosso G."/>
            <person name="Karlsson M."/>
            <person name="Shevchenko A."/>
            <person name="Choi S.R."/>
            <person name="Kim H.G."/>
            <person name="Park J.Y."/>
            <person name="Lim Y.P."/>
            <person name="Ludwig-Muller J."/>
            <person name="Dixelius C."/>
        </authorList>
    </citation>
    <scope>NUCLEOTIDE SEQUENCE</scope>
    <source>
        <tissue evidence="3">Potato root galls</tissue>
    </source>
</reference>
<dbReference type="SMART" id="SM01373">
    <property type="entry name" value="MAGE"/>
    <property type="match status" value="1"/>
</dbReference>
<evidence type="ECO:0000256" key="1">
    <source>
        <dbReference type="SAM" id="MobiDB-lite"/>
    </source>
</evidence>
<dbReference type="InterPro" id="IPR041899">
    <property type="entry name" value="MAGE_WH2"/>
</dbReference>
<feature type="compositionally biased region" description="Polar residues" evidence="1">
    <location>
        <begin position="1"/>
        <end position="10"/>
    </location>
</feature>
<dbReference type="AlphaFoldDB" id="A0A0H5R6A4"/>
<dbReference type="Pfam" id="PF01454">
    <property type="entry name" value="MAGE"/>
    <property type="match status" value="1"/>
</dbReference>
<dbReference type="InterPro" id="IPR041898">
    <property type="entry name" value="MAGE_WH1"/>
</dbReference>
<dbReference type="Gene3D" id="1.10.10.1200">
    <property type="entry name" value="MAGE homology domain, winged helix WH1 motif"/>
    <property type="match status" value="1"/>
</dbReference>
<sequence>TAQDTHSIVGNMQRGRLRRRDEPTNADNSGNVSQEHRQSKRVAAERKSRPARPASSEEDENDNGPVDVDDVPEEPERAEDDDDSGNQRMDGAVADLMRLIMIRNIHFEPCRSTDIHKHVMSVHQHFKLATLMKEAKQRFREHFGYDLVTVGFIDAQGNVEPADAAESKAKGKKQTSRTKSYVLKNAINNSEWLEHINLKNEEFAPVRGLLIVVYGFLYLKYGTCEEANLLQFLSSLGLSDRAHPVLGPIKTQLASLCKQQFLHRRKKHDGDVVGDTGSGPVYEYQRGIRGLELISEAQICEFLAGLMGVDPKLLAHLADESSGEEESDDE</sequence>
<name>A0A0H5R6A4_9EUKA</name>
<dbReference type="Gene3D" id="1.10.10.1210">
    <property type="entry name" value="MAGE homology domain, winged helix WH2 motif"/>
    <property type="match status" value="1"/>
</dbReference>
<organism evidence="3">
    <name type="scientific">Spongospora subterranea</name>
    <dbReference type="NCBI Taxonomy" id="70186"/>
    <lineage>
        <taxon>Eukaryota</taxon>
        <taxon>Sar</taxon>
        <taxon>Rhizaria</taxon>
        <taxon>Endomyxa</taxon>
        <taxon>Phytomyxea</taxon>
        <taxon>Plasmodiophorida</taxon>
        <taxon>Plasmodiophoridae</taxon>
        <taxon>Spongospora</taxon>
    </lineage>
</organism>
<feature type="compositionally biased region" description="Acidic residues" evidence="1">
    <location>
        <begin position="56"/>
        <end position="84"/>
    </location>
</feature>
<protein>
    <recommendedName>
        <fullName evidence="2">MAGE domain-containing protein</fullName>
    </recommendedName>
</protein>
<feature type="region of interest" description="Disordered" evidence="1">
    <location>
        <begin position="1"/>
        <end position="89"/>
    </location>
</feature>
<dbReference type="PANTHER" id="PTHR11736:SF14">
    <property type="entry name" value="NSE3 HOMOLOG, SMC5-SMC6 COMPLEX COMPONENT"/>
    <property type="match status" value="1"/>
</dbReference>
<dbReference type="EMBL" id="HACM01009243">
    <property type="protein sequence ID" value="CRZ09685.1"/>
    <property type="molecule type" value="Transcribed_RNA"/>
</dbReference>
<dbReference type="InterPro" id="IPR002190">
    <property type="entry name" value="MHD_dom"/>
</dbReference>